<organism evidence="10 11">
    <name type="scientific">Paenibacillus plantiphilus</name>
    <dbReference type="NCBI Taxonomy" id="2905650"/>
    <lineage>
        <taxon>Bacteria</taxon>
        <taxon>Bacillati</taxon>
        <taxon>Bacillota</taxon>
        <taxon>Bacilli</taxon>
        <taxon>Bacillales</taxon>
        <taxon>Paenibacillaceae</taxon>
        <taxon>Paenibacillus</taxon>
    </lineage>
</organism>
<dbReference type="InterPro" id="IPR004358">
    <property type="entry name" value="Sig_transdc_His_kin-like_C"/>
</dbReference>
<gene>
    <name evidence="10" type="primary">sasA_5</name>
    <name evidence="10" type="ORF">PAECIP111893_01345</name>
</gene>
<keyword evidence="6" id="KW-0418">Kinase</keyword>
<dbReference type="EMBL" id="CAKMMF010000005">
    <property type="protein sequence ID" value="CAH1199400.1"/>
    <property type="molecule type" value="Genomic_DNA"/>
</dbReference>
<dbReference type="Pfam" id="PF00512">
    <property type="entry name" value="HisKA"/>
    <property type="match status" value="1"/>
</dbReference>
<evidence type="ECO:0000256" key="6">
    <source>
        <dbReference type="ARBA" id="ARBA00022777"/>
    </source>
</evidence>
<dbReference type="GO" id="GO:0016740">
    <property type="term" value="F:transferase activity"/>
    <property type="evidence" value="ECO:0007669"/>
    <property type="project" value="UniProtKB-KW"/>
</dbReference>
<dbReference type="PANTHER" id="PTHR43065">
    <property type="entry name" value="SENSOR HISTIDINE KINASE"/>
    <property type="match status" value="1"/>
</dbReference>
<dbReference type="InterPro" id="IPR036097">
    <property type="entry name" value="HisK_dim/P_sf"/>
</dbReference>
<dbReference type="PANTHER" id="PTHR43065:SF10">
    <property type="entry name" value="PEROXIDE STRESS-ACTIVATED HISTIDINE KINASE MAK3"/>
    <property type="match status" value="1"/>
</dbReference>
<dbReference type="Gene3D" id="1.10.287.130">
    <property type="match status" value="1"/>
</dbReference>
<dbReference type="SMART" id="SM00388">
    <property type="entry name" value="HisKA"/>
    <property type="match status" value="1"/>
</dbReference>
<dbReference type="Pfam" id="PF13426">
    <property type="entry name" value="PAS_9"/>
    <property type="match status" value="2"/>
</dbReference>
<keyword evidence="4 10" id="KW-0808">Transferase</keyword>
<dbReference type="CDD" id="cd00130">
    <property type="entry name" value="PAS"/>
    <property type="match status" value="1"/>
</dbReference>
<dbReference type="InterPro" id="IPR005467">
    <property type="entry name" value="His_kinase_dom"/>
</dbReference>
<dbReference type="Gene3D" id="3.30.450.20">
    <property type="entry name" value="PAS domain"/>
    <property type="match status" value="1"/>
</dbReference>
<dbReference type="InterPro" id="IPR003594">
    <property type="entry name" value="HATPase_dom"/>
</dbReference>
<evidence type="ECO:0000313" key="10">
    <source>
        <dbReference type="EMBL" id="CAH1199400.1"/>
    </source>
</evidence>
<proteinExistence type="predicted"/>
<dbReference type="PROSITE" id="PS50109">
    <property type="entry name" value="HIS_KIN"/>
    <property type="match status" value="1"/>
</dbReference>
<keyword evidence="11" id="KW-1185">Reference proteome</keyword>
<dbReference type="Pfam" id="PF02518">
    <property type="entry name" value="HATPase_c"/>
    <property type="match status" value="1"/>
</dbReference>
<keyword evidence="3" id="KW-0597">Phosphoprotein</keyword>
<keyword evidence="7" id="KW-0067">ATP-binding</keyword>
<evidence type="ECO:0000256" key="8">
    <source>
        <dbReference type="ARBA" id="ARBA00023012"/>
    </source>
</evidence>
<feature type="domain" description="Histidine kinase" evidence="9">
    <location>
        <begin position="285"/>
        <end position="495"/>
    </location>
</feature>
<dbReference type="SMART" id="SM00387">
    <property type="entry name" value="HATPase_c"/>
    <property type="match status" value="1"/>
</dbReference>
<dbReference type="SUPFAM" id="SSF55874">
    <property type="entry name" value="ATPase domain of HSP90 chaperone/DNA topoisomerase II/histidine kinase"/>
    <property type="match status" value="1"/>
</dbReference>
<dbReference type="SUPFAM" id="SSF47384">
    <property type="entry name" value="Homodimeric domain of signal transducing histidine kinase"/>
    <property type="match status" value="1"/>
</dbReference>
<name>A0ABN8G941_9BACL</name>
<dbReference type="InterPro" id="IPR036890">
    <property type="entry name" value="HATPase_C_sf"/>
</dbReference>
<dbReference type="Gene3D" id="3.30.565.10">
    <property type="entry name" value="Histidine kinase-like ATPase, C-terminal domain"/>
    <property type="match status" value="1"/>
</dbReference>
<evidence type="ECO:0000256" key="3">
    <source>
        <dbReference type="ARBA" id="ARBA00022553"/>
    </source>
</evidence>
<dbReference type="EC" id="2.7.13.3" evidence="2"/>
<evidence type="ECO:0000313" key="11">
    <source>
        <dbReference type="Proteomes" id="UP000838686"/>
    </source>
</evidence>
<dbReference type="PRINTS" id="PR00344">
    <property type="entry name" value="BCTRLSENSOR"/>
</dbReference>
<dbReference type="InterPro" id="IPR003661">
    <property type="entry name" value="HisK_dim/P_dom"/>
</dbReference>
<sequence length="495" mass="55459">MNSSENGSSKEGMLMYDTPSESIVKLSLRSFDDYSNRLQGTMAIVVDSGARVVRCNMHFLRETGYSASFIENKPLRMFLRDGSSSEWVSADRFLRSLTERVVEPMTVLMSRADGSSLCVLVIRMVIETELGILTMLLLYNQEPAMKGSLIERFGKTMLTDEHIGVVLLQPDSRILDISPLACQVLGVCKAVVVNEPLSRFFANAENEYAIIRSALEYGDAVRNYPITWIHKERTELLMDVGWLRSPDGSMEGAYIIFKDITNLRSLEEQVQRSDRLAMIGQIAAGAAHEIRNPLTAIRGFLQMFRKTMIDRDMSKEVGYTDIMLTELDRINELVSEFLMLSKPRNVVYDEVDIHTVLNGIMPVISSEATLHDITVHWEMAESLPSVTADREMLKQVFLNICKNGIEAMTEGGILTIQGRAEQDAEGEWIIIDIQDNGPGIPVHMLDKIFDPFVTTKANGTGLGLSVCQRILHEFDGTIRAVSREDGAQFTIILPC</sequence>
<dbReference type="InterPro" id="IPR035965">
    <property type="entry name" value="PAS-like_dom_sf"/>
</dbReference>
<evidence type="ECO:0000256" key="4">
    <source>
        <dbReference type="ARBA" id="ARBA00022679"/>
    </source>
</evidence>
<accession>A0ABN8G941</accession>
<evidence type="ECO:0000256" key="5">
    <source>
        <dbReference type="ARBA" id="ARBA00022741"/>
    </source>
</evidence>
<dbReference type="InterPro" id="IPR000014">
    <property type="entry name" value="PAS"/>
</dbReference>
<comment type="catalytic activity">
    <reaction evidence="1">
        <text>ATP + protein L-histidine = ADP + protein N-phospho-L-histidine.</text>
        <dbReference type="EC" id="2.7.13.3"/>
    </reaction>
</comment>
<evidence type="ECO:0000256" key="2">
    <source>
        <dbReference type="ARBA" id="ARBA00012438"/>
    </source>
</evidence>
<protein>
    <recommendedName>
        <fullName evidence="2">histidine kinase</fullName>
        <ecNumber evidence="2">2.7.13.3</ecNumber>
    </recommendedName>
</protein>
<reference evidence="10" key="1">
    <citation type="submission" date="2022-01" db="EMBL/GenBank/DDBJ databases">
        <authorList>
            <person name="Criscuolo A."/>
        </authorList>
    </citation>
    <scope>NUCLEOTIDE SEQUENCE</scope>
    <source>
        <strain evidence="10">CIP111893</strain>
    </source>
</reference>
<dbReference type="SUPFAM" id="SSF55785">
    <property type="entry name" value="PYP-like sensor domain (PAS domain)"/>
    <property type="match status" value="2"/>
</dbReference>
<keyword evidence="8" id="KW-0902">Two-component regulatory system</keyword>
<evidence type="ECO:0000256" key="1">
    <source>
        <dbReference type="ARBA" id="ARBA00000085"/>
    </source>
</evidence>
<keyword evidence="5" id="KW-0547">Nucleotide-binding</keyword>
<dbReference type="Proteomes" id="UP000838686">
    <property type="component" value="Unassembled WGS sequence"/>
</dbReference>
<evidence type="ECO:0000256" key="7">
    <source>
        <dbReference type="ARBA" id="ARBA00022840"/>
    </source>
</evidence>
<comment type="caution">
    <text evidence="10">The sequence shown here is derived from an EMBL/GenBank/DDBJ whole genome shotgun (WGS) entry which is preliminary data.</text>
</comment>
<dbReference type="CDD" id="cd00082">
    <property type="entry name" value="HisKA"/>
    <property type="match status" value="1"/>
</dbReference>
<evidence type="ECO:0000259" key="9">
    <source>
        <dbReference type="PROSITE" id="PS50109"/>
    </source>
</evidence>